<evidence type="ECO:0000256" key="5">
    <source>
        <dbReference type="ARBA" id="ARBA00023002"/>
    </source>
</evidence>
<keyword evidence="9" id="KW-0418">Kinase</keyword>
<keyword evidence="3 8" id="KW-0349">Heme</keyword>
<dbReference type="EMBL" id="JAVHJO010000003">
    <property type="protein sequence ID" value="KAK6541432.1"/>
    <property type="molecule type" value="Genomic_DNA"/>
</dbReference>
<accession>A0AAV9XKJ8</accession>
<dbReference type="AlphaFoldDB" id="A0AAV9XKJ8"/>
<organism evidence="9 10">
    <name type="scientific">Orbilia ellipsospora</name>
    <dbReference type="NCBI Taxonomy" id="2528407"/>
    <lineage>
        <taxon>Eukaryota</taxon>
        <taxon>Fungi</taxon>
        <taxon>Dikarya</taxon>
        <taxon>Ascomycota</taxon>
        <taxon>Pezizomycotina</taxon>
        <taxon>Orbiliomycetes</taxon>
        <taxon>Orbiliales</taxon>
        <taxon>Orbiliaceae</taxon>
        <taxon>Orbilia</taxon>
    </lineage>
</organism>
<evidence type="ECO:0000256" key="7">
    <source>
        <dbReference type="ARBA" id="ARBA00023033"/>
    </source>
</evidence>
<evidence type="ECO:0000256" key="6">
    <source>
        <dbReference type="ARBA" id="ARBA00023004"/>
    </source>
</evidence>
<dbReference type="PANTHER" id="PTHR24287">
    <property type="entry name" value="P450, PUTATIVE (EUROFUNG)-RELATED"/>
    <property type="match status" value="1"/>
</dbReference>
<dbReference type="Pfam" id="PF00067">
    <property type="entry name" value="p450"/>
    <property type="match status" value="2"/>
</dbReference>
<gene>
    <name evidence="9" type="primary">ALK2_1</name>
    <name evidence="9" type="ORF">TWF694_007243</name>
</gene>
<reference evidence="9 10" key="1">
    <citation type="submission" date="2019-10" db="EMBL/GenBank/DDBJ databases">
        <authorList>
            <person name="Palmer J.M."/>
        </authorList>
    </citation>
    <scope>NUCLEOTIDE SEQUENCE [LARGE SCALE GENOMIC DNA]</scope>
    <source>
        <strain evidence="9 10">TWF694</strain>
    </source>
</reference>
<dbReference type="InterPro" id="IPR047146">
    <property type="entry name" value="Cyt_P450_E_CYP52_fungi"/>
</dbReference>
<comment type="caution">
    <text evidence="9">The sequence shown here is derived from an EMBL/GenBank/DDBJ whole genome shotgun (WGS) entry which is preliminary data.</text>
</comment>
<dbReference type="PROSITE" id="PS00086">
    <property type="entry name" value="CYTOCHROME_P450"/>
    <property type="match status" value="1"/>
</dbReference>
<protein>
    <submittedName>
        <fullName evidence="9">Protein kinase alk2</fullName>
    </submittedName>
</protein>
<keyword evidence="4 8" id="KW-0479">Metal-binding</keyword>
<keyword evidence="5 8" id="KW-0560">Oxidoreductase</keyword>
<dbReference type="Gene3D" id="1.10.630.10">
    <property type="entry name" value="Cytochrome P450"/>
    <property type="match status" value="1"/>
</dbReference>
<comment type="similarity">
    <text evidence="2 8">Belongs to the cytochrome P450 family.</text>
</comment>
<dbReference type="SUPFAM" id="SSF48264">
    <property type="entry name" value="Cytochrome P450"/>
    <property type="match status" value="1"/>
</dbReference>
<comment type="cofactor">
    <cofactor evidence="1">
        <name>heme</name>
        <dbReference type="ChEBI" id="CHEBI:30413"/>
    </cofactor>
</comment>
<dbReference type="InterPro" id="IPR002974">
    <property type="entry name" value="Cyt_P450_E_CYP52_ascomycetes"/>
</dbReference>
<dbReference type="PANTHER" id="PTHR24287:SF1">
    <property type="entry name" value="P450, PUTATIVE (EUROFUNG)-RELATED"/>
    <property type="match status" value="1"/>
</dbReference>
<evidence type="ECO:0000256" key="8">
    <source>
        <dbReference type="RuleBase" id="RU000461"/>
    </source>
</evidence>
<evidence type="ECO:0000256" key="1">
    <source>
        <dbReference type="ARBA" id="ARBA00001971"/>
    </source>
</evidence>
<dbReference type="InterPro" id="IPR036396">
    <property type="entry name" value="Cyt_P450_sf"/>
</dbReference>
<keyword evidence="9" id="KW-0808">Transferase</keyword>
<dbReference type="GO" id="GO:0016712">
    <property type="term" value="F:oxidoreductase activity, acting on paired donors, with incorporation or reduction of molecular oxygen, reduced flavin or flavoprotein as one donor, and incorporation of one atom of oxygen"/>
    <property type="evidence" value="ECO:0007669"/>
    <property type="project" value="InterPro"/>
</dbReference>
<evidence type="ECO:0000256" key="4">
    <source>
        <dbReference type="ARBA" id="ARBA00022723"/>
    </source>
</evidence>
<dbReference type="PRINTS" id="PR01239">
    <property type="entry name" value="EP450IICYP52"/>
</dbReference>
<dbReference type="InterPro" id="IPR001128">
    <property type="entry name" value="Cyt_P450"/>
</dbReference>
<evidence type="ECO:0000313" key="10">
    <source>
        <dbReference type="Proteomes" id="UP001365542"/>
    </source>
</evidence>
<dbReference type="GO" id="GO:0020037">
    <property type="term" value="F:heme binding"/>
    <property type="evidence" value="ECO:0007669"/>
    <property type="project" value="InterPro"/>
</dbReference>
<dbReference type="PRINTS" id="PR00385">
    <property type="entry name" value="P450"/>
</dbReference>
<sequence>MQVKRQNLLEEYRENFEEYGHTYASSVLGDTTIVTREPLNIQAVLATQFKDFGLGPRKHKPFSPLLGDGIFTVDGPGWEVSRALLRPQFARSQITQLENLEEHLQTMMECIPNGEGLTWRNRSCNSLKHRLSALRNGENDEETLGPRFTKYFNAAQDHLVTRFFLRDLANLHNPKDFKEAIQFIHNFVDRYVQKALDIQSQSDRKPNSEKPTTEKYVFLEAIAQETQDPVILRDALLNILLAGRDTTASLLGWVFYLLVRHPSVEQKLRATIQEHFGKEGEKPITFESLKNCKYLVWVINETMRMYPTVPINSRVAVVDTVLPLGGGPDQRSPVFVPKGTSVEYMIYAMHRREDIWGPDANWFRPERWGEKRNSKEFNNFEFLPFNAGPRICLGQQFALTEASYTIVRIFQRFKRFENAELNQFVKCNQTLTMAVGGKGVLVRCYGE</sequence>
<dbReference type="Proteomes" id="UP001365542">
    <property type="component" value="Unassembled WGS sequence"/>
</dbReference>
<dbReference type="GO" id="GO:0016301">
    <property type="term" value="F:kinase activity"/>
    <property type="evidence" value="ECO:0007669"/>
    <property type="project" value="UniProtKB-KW"/>
</dbReference>
<dbReference type="GO" id="GO:0005506">
    <property type="term" value="F:iron ion binding"/>
    <property type="evidence" value="ECO:0007669"/>
    <property type="project" value="InterPro"/>
</dbReference>
<name>A0AAV9XKJ8_9PEZI</name>
<dbReference type="CDD" id="cd11063">
    <property type="entry name" value="CYP52"/>
    <property type="match status" value="1"/>
</dbReference>
<dbReference type="InterPro" id="IPR017972">
    <property type="entry name" value="Cyt_P450_CS"/>
</dbReference>
<keyword evidence="7 8" id="KW-0503">Monooxygenase</keyword>
<keyword evidence="6 8" id="KW-0408">Iron</keyword>
<evidence type="ECO:0000313" key="9">
    <source>
        <dbReference type="EMBL" id="KAK6541432.1"/>
    </source>
</evidence>
<proteinExistence type="inferred from homology"/>
<evidence type="ECO:0000256" key="3">
    <source>
        <dbReference type="ARBA" id="ARBA00022617"/>
    </source>
</evidence>
<keyword evidence="10" id="KW-1185">Reference proteome</keyword>
<evidence type="ECO:0000256" key="2">
    <source>
        <dbReference type="ARBA" id="ARBA00010617"/>
    </source>
</evidence>